<feature type="transmembrane region" description="Helical" evidence="1">
    <location>
        <begin position="111"/>
        <end position="137"/>
    </location>
</feature>
<protein>
    <submittedName>
        <fullName evidence="2">DUF1700 domain-containing protein</fullName>
    </submittedName>
</protein>
<dbReference type="AlphaFoldDB" id="A0A930YQB5"/>
<dbReference type="EMBL" id="JABZGW010000416">
    <property type="protein sequence ID" value="MBF4808520.1"/>
    <property type="molecule type" value="Genomic_DNA"/>
</dbReference>
<sequence length="276" mass="30009">MKKDEFLAELRANLKKKHVPKISIDDALTYYDEAMRDRMEDGMSEEKAVAAMGSIDDAVQSALESMPAFLRTTQRIRSDSVLMSITIVLLVIGAIVWIPLTFALALTALSIYFVIWALVISLCFAVACGLFCGVMSIPALVVGFLHDMFLSGALSAGVFLLIGGVSILVIPIVARIMNFLVQGARDYAKWIAHFFAQVPAEKNDVSTGRTNTTPWSEGHSKRLLSLFGGIFIAIGLVLILIAYVGSGCNLARLPELPALQISSCSLYMSPHTIAFM</sequence>
<keyword evidence="1" id="KW-1133">Transmembrane helix</keyword>
<keyword evidence="1" id="KW-0812">Transmembrane</keyword>
<dbReference type="Pfam" id="PF22564">
    <property type="entry name" value="HAAS"/>
    <property type="match status" value="1"/>
</dbReference>
<accession>A0A930YQB5</accession>
<evidence type="ECO:0000313" key="2">
    <source>
        <dbReference type="EMBL" id="MBF4808520.1"/>
    </source>
</evidence>
<comment type="caution">
    <text evidence="2">The sequence shown here is derived from an EMBL/GenBank/DDBJ whole genome shotgun (WGS) entry which is preliminary data.</text>
</comment>
<gene>
    <name evidence="2" type="ORF">HXK26_07495</name>
</gene>
<proteinExistence type="predicted"/>
<reference evidence="2" key="1">
    <citation type="submission" date="2020-04" db="EMBL/GenBank/DDBJ databases">
        <title>Deep metagenomics examines the oral microbiome during advanced dental caries in children, revealing novel taxa and co-occurrences with host molecules.</title>
        <authorList>
            <person name="Baker J.L."/>
            <person name="Morton J.T."/>
            <person name="Dinis M."/>
            <person name="Alvarez R."/>
            <person name="Tran N.C."/>
            <person name="Knight R."/>
            <person name="Edlund A."/>
        </authorList>
    </citation>
    <scope>NUCLEOTIDE SEQUENCE</scope>
    <source>
        <strain evidence="2">JCVI_38_bin.5</strain>
    </source>
</reference>
<evidence type="ECO:0000313" key="3">
    <source>
        <dbReference type="Proteomes" id="UP000698335"/>
    </source>
</evidence>
<organism evidence="2 3">
    <name type="scientific">Lancefieldella rimae</name>
    <dbReference type="NCBI Taxonomy" id="1383"/>
    <lineage>
        <taxon>Bacteria</taxon>
        <taxon>Bacillati</taxon>
        <taxon>Actinomycetota</taxon>
        <taxon>Coriobacteriia</taxon>
        <taxon>Coriobacteriales</taxon>
        <taxon>Atopobiaceae</taxon>
        <taxon>Lancefieldella</taxon>
    </lineage>
</organism>
<dbReference type="Proteomes" id="UP000698335">
    <property type="component" value="Unassembled WGS sequence"/>
</dbReference>
<feature type="transmembrane region" description="Helical" evidence="1">
    <location>
        <begin position="81"/>
        <end position="105"/>
    </location>
</feature>
<feature type="transmembrane region" description="Helical" evidence="1">
    <location>
        <begin position="223"/>
        <end position="244"/>
    </location>
</feature>
<keyword evidence="1" id="KW-0472">Membrane</keyword>
<name>A0A930YQB5_9ACTN</name>
<feature type="transmembrane region" description="Helical" evidence="1">
    <location>
        <begin position="149"/>
        <end position="174"/>
    </location>
</feature>
<evidence type="ECO:0000256" key="1">
    <source>
        <dbReference type="SAM" id="Phobius"/>
    </source>
</evidence>